<dbReference type="EMBL" id="JADCNM010000013">
    <property type="protein sequence ID" value="KAG0455935.1"/>
    <property type="molecule type" value="Genomic_DNA"/>
</dbReference>
<evidence type="ECO:0000313" key="3">
    <source>
        <dbReference type="EMBL" id="KAG0455935.1"/>
    </source>
</evidence>
<dbReference type="AlphaFoldDB" id="A0A835UCA0"/>
<proteinExistence type="predicted"/>
<sequence length="119" mass="12973">METSLSSSVFFPSGNPPRSSPPFLLHEQQLPSSLLLAPLSLSENLPSLFLFPAASPGISSSLLPNDSPCIQIQSAFKPVRGRALTFLTVPLQEMASTLPAVSSFRRERPLHFDALRQKQ</sequence>
<reference evidence="4 5" key="1">
    <citation type="journal article" date="2020" name="Nat. Food">
        <title>A phased Vanilla planifolia genome enables genetic improvement of flavour and production.</title>
        <authorList>
            <person name="Hasing T."/>
            <person name="Tang H."/>
            <person name="Brym M."/>
            <person name="Khazi F."/>
            <person name="Huang T."/>
            <person name="Chambers A.H."/>
        </authorList>
    </citation>
    <scope>NUCLEOTIDE SEQUENCE [LARGE SCALE GENOMIC DNA]</scope>
    <source>
        <tissue evidence="3">Leaf</tissue>
    </source>
</reference>
<comment type="caution">
    <text evidence="3">The sequence shown here is derived from an EMBL/GenBank/DDBJ whole genome shotgun (WGS) entry which is preliminary data.</text>
</comment>
<evidence type="ECO:0000256" key="1">
    <source>
        <dbReference type="SAM" id="MobiDB-lite"/>
    </source>
</evidence>
<dbReference type="EMBL" id="JADCNL010000013">
    <property type="protein sequence ID" value="KAG0454773.1"/>
    <property type="molecule type" value="Genomic_DNA"/>
</dbReference>
<accession>A0A835UCA0</accession>
<protein>
    <submittedName>
        <fullName evidence="3">Uncharacterized protein</fullName>
    </submittedName>
</protein>
<feature type="compositionally biased region" description="Polar residues" evidence="1">
    <location>
        <begin position="1"/>
        <end position="10"/>
    </location>
</feature>
<dbReference type="Proteomes" id="UP000636800">
    <property type="component" value="Chromosome 13"/>
</dbReference>
<evidence type="ECO:0000313" key="2">
    <source>
        <dbReference type="EMBL" id="KAG0454773.1"/>
    </source>
</evidence>
<evidence type="ECO:0000313" key="5">
    <source>
        <dbReference type="Proteomes" id="UP000639772"/>
    </source>
</evidence>
<keyword evidence="4" id="KW-1185">Reference proteome</keyword>
<evidence type="ECO:0000313" key="4">
    <source>
        <dbReference type="Proteomes" id="UP000636800"/>
    </source>
</evidence>
<organism evidence="3 5">
    <name type="scientific">Vanilla planifolia</name>
    <name type="common">Vanilla</name>
    <dbReference type="NCBI Taxonomy" id="51239"/>
    <lineage>
        <taxon>Eukaryota</taxon>
        <taxon>Viridiplantae</taxon>
        <taxon>Streptophyta</taxon>
        <taxon>Embryophyta</taxon>
        <taxon>Tracheophyta</taxon>
        <taxon>Spermatophyta</taxon>
        <taxon>Magnoliopsida</taxon>
        <taxon>Liliopsida</taxon>
        <taxon>Asparagales</taxon>
        <taxon>Orchidaceae</taxon>
        <taxon>Vanilloideae</taxon>
        <taxon>Vanilleae</taxon>
        <taxon>Vanilla</taxon>
    </lineage>
</organism>
<feature type="region of interest" description="Disordered" evidence="1">
    <location>
        <begin position="1"/>
        <end position="23"/>
    </location>
</feature>
<gene>
    <name evidence="3" type="ORF">HPP92_023723</name>
    <name evidence="2" type="ORF">HPP92_024065</name>
</gene>
<dbReference type="Proteomes" id="UP000639772">
    <property type="component" value="Chromosome 13"/>
</dbReference>
<name>A0A835UCA0_VANPL</name>